<evidence type="ECO:0000313" key="1">
    <source>
        <dbReference type="EMBL" id="TWT65816.1"/>
    </source>
</evidence>
<dbReference type="AlphaFoldDB" id="A0A5C5XRG8"/>
<reference evidence="1 2" key="1">
    <citation type="submission" date="2019-02" db="EMBL/GenBank/DDBJ databases">
        <title>Deep-cultivation of Planctomycetes and their phenomic and genomic characterization uncovers novel biology.</title>
        <authorList>
            <person name="Wiegand S."/>
            <person name="Jogler M."/>
            <person name="Boedeker C."/>
            <person name="Pinto D."/>
            <person name="Vollmers J."/>
            <person name="Rivas-Marin E."/>
            <person name="Kohn T."/>
            <person name="Peeters S.H."/>
            <person name="Heuer A."/>
            <person name="Rast P."/>
            <person name="Oberbeckmann S."/>
            <person name="Bunk B."/>
            <person name="Jeske O."/>
            <person name="Meyerdierks A."/>
            <person name="Storesund J.E."/>
            <person name="Kallscheuer N."/>
            <person name="Luecker S."/>
            <person name="Lage O.M."/>
            <person name="Pohl T."/>
            <person name="Merkel B.J."/>
            <person name="Hornburger P."/>
            <person name="Mueller R.-W."/>
            <person name="Bruemmer F."/>
            <person name="Labrenz M."/>
            <person name="Spormann A.M."/>
            <person name="Op Den Camp H."/>
            <person name="Overmann J."/>
            <person name="Amann R."/>
            <person name="Jetten M.S.M."/>
            <person name="Mascher T."/>
            <person name="Medema M.H."/>
            <person name="Devos D.P."/>
            <person name="Kaster A.-K."/>
            <person name="Ovreas L."/>
            <person name="Rohde M."/>
            <person name="Galperin M.Y."/>
            <person name="Jogler C."/>
        </authorList>
    </citation>
    <scope>NUCLEOTIDE SEQUENCE [LARGE SCALE GENOMIC DNA]</scope>
    <source>
        <strain evidence="1 2">Pan14r</strain>
    </source>
</reference>
<dbReference type="Proteomes" id="UP000317238">
    <property type="component" value="Unassembled WGS sequence"/>
</dbReference>
<comment type="caution">
    <text evidence="1">The sequence shown here is derived from an EMBL/GenBank/DDBJ whole genome shotgun (WGS) entry which is preliminary data.</text>
</comment>
<evidence type="ECO:0000313" key="2">
    <source>
        <dbReference type="Proteomes" id="UP000317238"/>
    </source>
</evidence>
<dbReference type="EMBL" id="SJPL01000002">
    <property type="protein sequence ID" value="TWT65816.1"/>
    <property type="molecule type" value="Genomic_DNA"/>
</dbReference>
<name>A0A5C5XRG8_9PLAN</name>
<dbReference type="OrthoDB" id="262767at2"/>
<proteinExistence type="predicted"/>
<organism evidence="1 2">
    <name type="scientific">Crateriforma conspicua</name>
    <dbReference type="NCBI Taxonomy" id="2527996"/>
    <lineage>
        <taxon>Bacteria</taxon>
        <taxon>Pseudomonadati</taxon>
        <taxon>Planctomycetota</taxon>
        <taxon>Planctomycetia</taxon>
        <taxon>Planctomycetales</taxon>
        <taxon>Planctomycetaceae</taxon>
        <taxon>Crateriforma</taxon>
    </lineage>
</organism>
<dbReference type="RefSeq" id="WP_146441019.1">
    <property type="nucleotide sequence ID" value="NZ_SJPL01000002.1"/>
</dbReference>
<sequence length="206" mass="23579">MWPTTEGVRTLIDAEHDLIRGLAGMMVDQLVAEGQQRAAPYEYDIPLFDQWDWRQRLWILDQVVRPMLGSDPAPDAAAIWEAAIEAIFAEAGDLIGMEIGGDDTPHRWRQSVVALAHQKGIDIAAVVENDVGRWNDELARLRECIFGPPNYWRAERFRDGAFEDTQRFLCQRGLPPDFLARIPPLLSIEETQEVIDRLQSIIFRDR</sequence>
<accession>A0A5C5XRG8</accession>
<keyword evidence="2" id="KW-1185">Reference proteome</keyword>
<gene>
    <name evidence="1" type="ORF">Pan14r_53660</name>
</gene>
<protein>
    <submittedName>
        <fullName evidence="1">Uncharacterized protein</fullName>
    </submittedName>
</protein>